<gene>
    <name evidence="2" type="ORF">EVA94_02925</name>
</gene>
<accession>A0A520MSK0</accession>
<protein>
    <submittedName>
        <fullName evidence="2">HXXEE domain-containing protein</fullName>
    </submittedName>
</protein>
<name>A0A520MSK0_9GAMM</name>
<feature type="transmembrane region" description="Helical" evidence="1">
    <location>
        <begin position="20"/>
        <end position="39"/>
    </location>
</feature>
<dbReference type="AlphaFoldDB" id="A0A520MSK0"/>
<dbReference type="Proteomes" id="UP000315498">
    <property type="component" value="Unassembled WGS sequence"/>
</dbReference>
<evidence type="ECO:0000313" key="3">
    <source>
        <dbReference type="Proteomes" id="UP000315498"/>
    </source>
</evidence>
<sequence length="197" mass="22519">MKKIMQDFNSALYSPLVSTMETIFIVAFIFSCILVLYLYKNKSNYLITALPLFVLASHQLEEYVLSPLMFGDKYHFLEWAFRSGVNISPIEVTTINSVPYFLLPLLFLLKPSTKIFSILFLFNSSLLLSNGMFHIGLATAQTDYSPGMVTSLFMYIPLYIKSLYLASERSLPMRGQIAITIYGSIAHFLMIWLVNIF</sequence>
<dbReference type="EMBL" id="SHBG01000025">
    <property type="protein sequence ID" value="RZO24167.1"/>
    <property type="molecule type" value="Genomic_DNA"/>
</dbReference>
<organism evidence="2 3">
    <name type="scientific">SAR86 cluster bacterium</name>
    <dbReference type="NCBI Taxonomy" id="2030880"/>
    <lineage>
        <taxon>Bacteria</taxon>
        <taxon>Pseudomonadati</taxon>
        <taxon>Pseudomonadota</taxon>
        <taxon>Gammaproteobacteria</taxon>
        <taxon>SAR86 cluster</taxon>
    </lineage>
</organism>
<comment type="caution">
    <text evidence="2">The sequence shown here is derived from an EMBL/GenBank/DDBJ whole genome shotgun (WGS) entry which is preliminary data.</text>
</comment>
<dbReference type="InterPro" id="IPR025671">
    <property type="entry name" value="HXXEE"/>
</dbReference>
<reference evidence="2 3" key="1">
    <citation type="submission" date="2019-02" db="EMBL/GenBank/DDBJ databases">
        <title>Prokaryotic population dynamics and viral predation in marine succession experiment using metagenomics: the confinement effect.</title>
        <authorList>
            <person name="Haro-Moreno J.M."/>
            <person name="Rodriguez-Valera F."/>
            <person name="Lopez-Perez M."/>
        </authorList>
    </citation>
    <scope>NUCLEOTIDE SEQUENCE [LARGE SCALE GENOMIC DNA]</scope>
    <source>
        <strain evidence="2">MED-G161</strain>
    </source>
</reference>
<feature type="transmembrane region" description="Helical" evidence="1">
    <location>
        <begin position="177"/>
        <end position="194"/>
    </location>
</feature>
<evidence type="ECO:0000313" key="2">
    <source>
        <dbReference type="EMBL" id="RZO24167.1"/>
    </source>
</evidence>
<dbReference type="Pfam" id="PF13787">
    <property type="entry name" value="HXXEE"/>
    <property type="match status" value="1"/>
</dbReference>
<evidence type="ECO:0000256" key="1">
    <source>
        <dbReference type="SAM" id="Phobius"/>
    </source>
</evidence>
<dbReference type="PROSITE" id="PS51257">
    <property type="entry name" value="PROKAR_LIPOPROTEIN"/>
    <property type="match status" value="1"/>
</dbReference>
<keyword evidence="1" id="KW-0472">Membrane</keyword>
<feature type="transmembrane region" description="Helical" evidence="1">
    <location>
        <begin position="90"/>
        <end position="109"/>
    </location>
</feature>
<keyword evidence="1" id="KW-0812">Transmembrane</keyword>
<feature type="transmembrane region" description="Helical" evidence="1">
    <location>
        <begin position="144"/>
        <end position="165"/>
    </location>
</feature>
<feature type="transmembrane region" description="Helical" evidence="1">
    <location>
        <begin position="46"/>
        <end position="70"/>
    </location>
</feature>
<keyword evidence="1" id="KW-1133">Transmembrane helix</keyword>
<feature type="transmembrane region" description="Helical" evidence="1">
    <location>
        <begin position="116"/>
        <end position="138"/>
    </location>
</feature>
<proteinExistence type="predicted"/>